<dbReference type="PANTHER" id="PTHR30290:SF34">
    <property type="entry name" value="ABC TRANSPORTER, PERIPLASMIC OLIGO-PEPTIDE BINDING PROTEIN, PUTATIVE-RELATED"/>
    <property type="match status" value="1"/>
</dbReference>
<dbReference type="Gene3D" id="3.40.190.10">
    <property type="entry name" value="Periplasmic binding protein-like II"/>
    <property type="match status" value="1"/>
</dbReference>
<gene>
    <name evidence="3" type="ORF">DAETH_44540</name>
</gene>
<dbReference type="InterPro" id="IPR039424">
    <property type="entry name" value="SBP_5"/>
</dbReference>
<feature type="signal peptide" evidence="1">
    <location>
        <begin position="1"/>
        <end position="20"/>
    </location>
</feature>
<evidence type="ECO:0000313" key="4">
    <source>
        <dbReference type="Proteomes" id="UP001064971"/>
    </source>
</evidence>
<accession>A0ABM8AKX3</accession>
<dbReference type="Pfam" id="PF00496">
    <property type="entry name" value="SBP_bac_5"/>
    <property type="match status" value="1"/>
</dbReference>
<dbReference type="RefSeq" id="WP_264778738.1">
    <property type="nucleotide sequence ID" value="NZ_AP026563.1"/>
</dbReference>
<dbReference type="Gene3D" id="3.90.76.10">
    <property type="entry name" value="Dipeptide-binding Protein, Domain 1"/>
    <property type="match status" value="1"/>
</dbReference>
<feature type="chain" id="PRO_5045468940" evidence="1">
    <location>
        <begin position="21"/>
        <end position="571"/>
    </location>
</feature>
<dbReference type="CDD" id="cd08512">
    <property type="entry name" value="PBP2_NikA_DppA_OppA_like_7"/>
    <property type="match status" value="1"/>
</dbReference>
<evidence type="ECO:0000256" key="1">
    <source>
        <dbReference type="SAM" id="SignalP"/>
    </source>
</evidence>
<keyword evidence="3" id="KW-0614">Plasmid</keyword>
<dbReference type="EMBL" id="AP026563">
    <property type="protein sequence ID" value="BDP44485.1"/>
    <property type="molecule type" value="Genomic_DNA"/>
</dbReference>
<dbReference type="PIRSF" id="PIRSF002741">
    <property type="entry name" value="MppA"/>
    <property type="match status" value="1"/>
</dbReference>
<dbReference type="InterPro" id="IPR000914">
    <property type="entry name" value="SBP_5_dom"/>
</dbReference>
<keyword evidence="4" id="KW-1185">Reference proteome</keyword>
<dbReference type="PANTHER" id="PTHR30290">
    <property type="entry name" value="PERIPLASMIC BINDING COMPONENT OF ABC TRANSPORTER"/>
    <property type="match status" value="1"/>
</dbReference>
<organism evidence="3 4">
    <name type="scientific">Deinococcus aetherius</name>
    <dbReference type="NCBI Taxonomy" id="200252"/>
    <lineage>
        <taxon>Bacteria</taxon>
        <taxon>Thermotogati</taxon>
        <taxon>Deinococcota</taxon>
        <taxon>Deinococci</taxon>
        <taxon>Deinococcales</taxon>
        <taxon>Deinococcaceae</taxon>
        <taxon>Deinococcus</taxon>
    </lineage>
</organism>
<geneLocation type="plasmid" evidence="3 4">
    <name>pDAETH-3</name>
</geneLocation>
<proteinExistence type="predicted"/>
<dbReference type="Proteomes" id="UP001064971">
    <property type="component" value="Plasmid pDAETH-3"/>
</dbReference>
<evidence type="ECO:0000313" key="3">
    <source>
        <dbReference type="EMBL" id="BDP44485.1"/>
    </source>
</evidence>
<dbReference type="InterPro" id="IPR030678">
    <property type="entry name" value="Peptide/Ni-bd"/>
</dbReference>
<dbReference type="SUPFAM" id="SSF53850">
    <property type="entry name" value="Periplasmic binding protein-like II"/>
    <property type="match status" value="1"/>
</dbReference>
<protein>
    <submittedName>
        <fullName evidence="3">Peptide ABC transporter substrate-binding protein</fullName>
    </submittedName>
</protein>
<evidence type="ECO:0000259" key="2">
    <source>
        <dbReference type="Pfam" id="PF00496"/>
    </source>
</evidence>
<dbReference type="Gene3D" id="3.10.105.10">
    <property type="entry name" value="Dipeptide-binding Protein, Domain 3"/>
    <property type="match status" value="1"/>
</dbReference>
<name>A0ABM8AKX3_9DEIO</name>
<keyword evidence="1" id="KW-0732">Signal</keyword>
<sequence length="571" mass="63219">MLRALLLITAGLVMNAQAVAQVKNPGTVVKAISEEWTTLDPAQCYDLNCGEVLHNLFDTLVGYNGSNPQIVPLLAREVPTRANGGISADGRTYTFKLRPNLRFTDGTPVTARDVEYSLRRMLVVAAATGPAQLLSEPLLGTPDLPDAKENPDIYAVIERAIRATDPHTVTIRLAQPFAPFLTILTNPYFSVYSRSAAIRAGAWSGTARDWAQHNHEESGPFQRKQPLGSGPYKLAVYDPPHSLVMVHNVGYWRGPARIRRVAIQVVPEDSTRMLMMRAGDVDIIDLPPALLSQLEGVPGVVVTRNLPAVSLNGLFLNQKVTGHPEQLGSGKLDGQGIPANFFSDVHVRRGFAYSIDRKTIVKEILAGQGIARQSLAISGLASEQPGVGYGYDPKKAEQEFRRVFGGQLWQKGFVLPVYATNDPVRNSILQLLKRNVEALNPKFRVEVQQLTTQDYFARRSKGELTAWVGNWTLDYYDPHNLFEPWTGPDGTYATAQHYSNPQIDRLLHQAIVETVPAKRQALYRQVQGLQARDAFGIPLYQVVDSGIRREWLGGRNFNLATVGDSFYEMNK</sequence>
<feature type="domain" description="Solute-binding protein family 5" evidence="2">
    <location>
        <begin position="70"/>
        <end position="491"/>
    </location>
</feature>
<reference evidence="3" key="1">
    <citation type="submission" date="2022-07" db="EMBL/GenBank/DDBJ databases">
        <title>Complete Genome Sequence of the Radioresistant Bacterium Deinococcus aetherius ST0316, Isolated from the Air Dust collected in Lower Stratosphere above Japan.</title>
        <authorList>
            <person name="Satoh K."/>
            <person name="Hagiwara K."/>
            <person name="Katsumata K."/>
            <person name="Kubo A."/>
            <person name="Yokobori S."/>
            <person name="Yamagishi A."/>
            <person name="Oono Y."/>
            <person name="Narumi I."/>
        </authorList>
    </citation>
    <scope>NUCLEOTIDE SEQUENCE</scope>
    <source>
        <strain evidence="3">ST0316</strain>
        <plasmid evidence="3">pDAETH-3</plasmid>
    </source>
</reference>